<dbReference type="InterPro" id="IPR014001">
    <property type="entry name" value="Helicase_ATP-bd"/>
</dbReference>
<dbReference type="AlphaFoldDB" id="A0A4P9YSF8"/>
<accession>A0A4P9YSF8</accession>
<keyword evidence="4" id="KW-0347">Helicase</keyword>
<evidence type="ECO:0000256" key="2">
    <source>
        <dbReference type="ARBA" id="ARBA00022741"/>
    </source>
</evidence>
<evidence type="ECO:0000256" key="1">
    <source>
        <dbReference type="ARBA" id="ARBA00012552"/>
    </source>
</evidence>
<protein>
    <recommendedName>
        <fullName evidence="1">RNA helicase</fullName>
        <ecNumber evidence="1">3.6.4.13</ecNumber>
    </recommendedName>
</protein>
<evidence type="ECO:0000256" key="7">
    <source>
        <dbReference type="ARBA" id="ARBA00047984"/>
    </source>
</evidence>
<dbReference type="PROSITE" id="PS51195">
    <property type="entry name" value="Q_MOTIF"/>
    <property type="match status" value="1"/>
</dbReference>
<sequence length="220" mass="24788">MEIFKALGAGARFNKKRFADDVKLFEHTPSASAAPVVGNTSELLEEIDFFNNKPAPGTPSRRRHKHRDGEQVDGMEVDGVESDYSEMDAGSVSVEVQPFRTEQEAEDFRAQHRIRVYGTDIPRPFRAFSELEQQFKMERFLLDNLRKLGFKQPTPVQMQCAPITLHGRELMACAPTGSGKTLSFVLPILQDLRHPKKVGCRALIISPTRELAQQMCVQVC</sequence>
<dbReference type="OrthoDB" id="360161at2759"/>
<evidence type="ECO:0000256" key="5">
    <source>
        <dbReference type="ARBA" id="ARBA00022840"/>
    </source>
</evidence>
<dbReference type="PROSITE" id="PS51192">
    <property type="entry name" value="HELICASE_ATP_BIND_1"/>
    <property type="match status" value="1"/>
</dbReference>
<dbReference type="Proteomes" id="UP000278143">
    <property type="component" value="Unassembled WGS sequence"/>
</dbReference>
<dbReference type="GO" id="GO:0003723">
    <property type="term" value="F:RNA binding"/>
    <property type="evidence" value="ECO:0007669"/>
    <property type="project" value="UniProtKB-KW"/>
</dbReference>
<dbReference type="InterPro" id="IPR027417">
    <property type="entry name" value="P-loop_NTPase"/>
</dbReference>
<dbReference type="PANTHER" id="PTHR47959:SF1">
    <property type="entry name" value="ATP-DEPENDENT RNA HELICASE DBPA"/>
    <property type="match status" value="1"/>
</dbReference>
<keyword evidence="6" id="KW-0694">RNA-binding</keyword>
<dbReference type="GO" id="GO:0005524">
    <property type="term" value="F:ATP binding"/>
    <property type="evidence" value="ECO:0007669"/>
    <property type="project" value="UniProtKB-KW"/>
</dbReference>
<proteinExistence type="predicted"/>
<feature type="short sequence motif" description="Q motif" evidence="8">
    <location>
        <begin position="130"/>
        <end position="158"/>
    </location>
</feature>
<evidence type="ECO:0000256" key="6">
    <source>
        <dbReference type="ARBA" id="ARBA00022884"/>
    </source>
</evidence>
<evidence type="ECO:0000256" key="4">
    <source>
        <dbReference type="ARBA" id="ARBA00022806"/>
    </source>
</evidence>
<comment type="catalytic activity">
    <reaction evidence="7">
        <text>ATP + H2O = ADP + phosphate + H(+)</text>
        <dbReference type="Rhea" id="RHEA:13065"/>
        <dbReference type="ChEBI" id="CHEBI:15377"/>
        <dbReference type="ChEBI" id="CHEBI:15378"/>
        <dbReference type="ChEBI" id="CHEBI:30616"/>
        <dbReference type="ChEBI" id="CHEBI:43474"/>
        <dbReference type="ChEBI" id="CHEBI:456216"/>
        <dbReference type="EC" id="3.6.4.13"/>
    </reaction>
</comment>
<feature type="domain" description="Helicase ATP-binding" evidence="10">
    <location>
        <begin position="161"/>
        <end position="220"/>
    </location>
</feature>
<dbReference type="Pfam" id="PF00270">
    <property type="entry name" value="DEAD"/>
    <property type="match status" value="1"/>
</dbReference>
<feature type="domain" description="DEAD-box RNA helicase Q" evidence="11">
    <location>
        <begin position="130"/>
        <end position="158"/>
    </location>
</feature>
<dbReference type="InterPro" id="IPR011545">
    <property type="entry name" value="DEAD/DEAH_box_helicase_dom"/>
</dbReference>
<reference evidence="13" key="1">
    <citation type="journal article" date="2018" name="Nat. Microbiol.">
        <title>Leveraging single-cell genomics to expand the fungal tree of life.</title>
        <authorList>
            <person name="Ahrendt S.R."/>
            <person name="Quandt C.A."/>
            <person name="Ciobanu D."/>
            <person name="Clum A."/>
            <person name="Salamov A."/>
            <person name="Andreopoulos B."/>
            <person name="Cheng J.F."/>
            <person name="Woyke T."/>
            <person name="Pelin A."/>
            <person name="Henrissat B."/>
            <person name="Reynolds N.K."/>
            <person name="Benny G.L."/>
            <person name="Smith M.E."/>
            <person name="James T.Y."/>
            <person name="Grigoriev I.V."/>
        </authorList>
    </citation>
    <scope>NUCLEOTIDE SEQUENCE [LARGE SCALE GENOMIC DNA]</scope>
    <source>
        <strain evidence="13">Benny S71-1</strain>
    </source>
</reference>
<organism evidence="12 13">
    <name type="scientific">Syncephalis pseudoplumigaleata</name>
    <dbReference type="NCBI Taxonomy" id="1712513"/>
    <lineage>
        <taxon>Eukaryota</taxon>
        <taxon>Fungi</taxon>
        <taxon>Fungi incertae sedis</taxon>
        <taxon>Zoopagomycota</taxon>
        <taxon>Zoopagomycotina</taxon>
        <taxon>Zoopagomycetes</taxon>
        <taxon>Zoopagales</taxon>
        <taxon>Piptocephalidaceae</taxon>
        <taxon>Syncephalis</taxon>
    </lineage>
</organism>
<evidence type="ECO:0000313" key="13">
    <source>
        <dbReference type="Proteomes" id="UP000278143"/>
    </source>
</evidence>
<dbReference type="GO" id="GO:0005829">
    <property type="term" value="C:cytosol"/>
    <property type="evidence" value="ECO:0007669"/>
    <property type="project" value="TreeGrafter"/>
</dbReference>
<evidence type="ECO:0000259" key="11">
    <source>
        <dbReference type="PROSITE" id="PS51195"/>
    </source>
</evidence>
<evidence type="ECO:0000256" key="8">
    <source>
        <dbReference type="PROSITE-ProRule" id="PRU00552"/>
    </source>
</evidence>
<keyword evidence="13" id="KW-1185">Reference proteome</keyword>
<evidence type="ECO:0000313" key="12">
    <source>
        <dbReference type="EMBL" id="RKP22645.1"/>
    </source>
</evidence>
<keyword evidence="2" id="KW-0547">Nucleotide-binding</keyword>
<dbReference type="EC" id="3.6.4.13" evidence="1"/>
<dbReference type="PANTHER" id="PTHR47959">
    <property type="entry name" value="ATP-DEPENDENT RNA HELICASE RHLE-RELATED"/>
    <property type="match status" value="1"/>
</dbReference>
<dbReference type="EMBL" id="KZ991852">
    <property type="protein sequence ID" value="RKP22645.1"/>
    <property type="molecule type" value="Genomic_DNA"/>
</dbReference>
<keyword evidence="3 12" id="KW-0378">Hydrolase</keyword>
<evidence type="ECO:0000256" key="9">
    <source>
        <dbReference type="SAM" id="MobiDB-lite"/>
    </source>
</evidence>
<dbReference type="GO" id="GO:0003724">
    <property type="term" value="F:RNA helicase activity"/>
    <property type="evidence" value="ECO:0007669"/>
    <property type="project" value="UniProtKB-EC"/>
</dbReference>
<dbReference type="InterPro" id="IPR014014">
    <property type="entry name" value="RNA_helicase_DEAD_Q_motif"/>
</dbReference>
<evidence type="ECO:0000259" key="10">
    <source>
        <dbReference type="PROSITE" id="PS51192"/>
    </source>
</evidence>
<name>A0A4P9YSF8_9FUNG</name>
<dbReference type="Gene3D" id="3.40.50.300">
    <property type="entry name" value="P-loop containing nucleotide triphosphate hydrolases"/>
    <property type="match status" value="1"/>
</dbReference>
<dbReference type="InterPro" id="IPR050079">
    <property type="entry name" value="DEAD_box_RNA_helicase"/>
</dbReference>
<gene>
    <name evidence="12" type="ORF">SYNPS1DRAFT_25539</name>
</gene>
<feature type="region of interest" description="Disordered" evidence="9">
    <location>
        <begin position="51"/>
        <end position="72"/>
    </location>
</feature>
<dbReference type="GO" id="GO:0016787">
    <property type="term" value="F:hydrolase activity"/>
    <property type="evidence" value="ECO:0007669"/>
    <property type="project" value="UniProtKB-KW"/>
</dbReference>
<keyword evidence="5" id="KW-0067">ATP-binding</keyword>
<dbReference type="SUPFAM" id="SSF52540">
    <property type="entry name" value="P-loop containing nucleoside triphosphate hydrolases"/>
    <property type="match status" value="1"/>
</dbReference>
<evidence type="ECO:0000256" key="3">
    <source>
        <dbReference type="ARBA" id="ARBA00022801"/>
    </source>
</evidence>